<organism evidence="1 2">
    <name type="scientific">Culex pipiens pipiens</name>
    <name type="common">Northern house mosquito</name>
    <dbReference type="NCBI Taxonomy" id="38569"/>
    <lineage>
        <taxon>Eukaryota</taxon>
        <taxon>Metazoa</taxon>
        <taxon>Ecdysozoa</taxon>
        <taxon>Arthropoda</taxon>
        <taxon>Hexapoda</taxon>
        <taxon>Insecta</taxon>
        <taxon>Pterygota</taxon>
        <taxon>Neoptera</taxon>
        <taxon>Endopterygota</taxon>
        <taxon>Diptera</taxon>
        <taxon>Nematocera</taxon>
        <taxon>Culicoidea</taxon>
        <taxon>Culicidae</taxon>
        <taxon>Culicinae</taxon>
        <taxon>Culicini</taxon>
        <taxon>Culex</taxon>
        <taxon>Culex</taxon>
    </lineage>
</organism>
<sequence length="40" mass="4440">MAEGKNEDLATAILKRKDRPNRLIVDEAVNDDNSVISLSQ</sequence>
<gene>
    <name evidence="1" type="ORF">pipiens_018739</name>
</gene>
<dbReference type="AlphaFoldDB" id="A0ABD1DYL0"/>
<dbReference type="Gene3D" id="2.40.40.20">
    <property type="match status" value="1"/>
</dbReference>
<feature type="non-terminal residue" evidence="1">
    <location>
        <position position="40"/>
    </location>
</feature>
<evidence type="ECO:0000313" key="1">
    <source>
        <dbReference type="EMBL" id="KAL1404731.1"/>
    </source>
</evidence>
<evidence type="ECO:0000313" key="2">
    <source>
        <dbReference type="Proteomes" id="UP001562425"/>
    </source>
</evidence>
<dbReference type="Proteomes" id="UP001562425">
    <property type="component" value="Unassembled WGS sequence"/>
</dbReference>
<proteinExistence type="predicted"/>
<comment type="caution">
    <text evidence="1">The sequence shown here is derived from an EMBL/GenBank/DDBJ whole genome shotgun (WGS) entry which is preliminary data.</text>
</comment>
<reference evidence="1 2" key="1">
    <citation type="submission" date="2024-05" db="EMBL/GenBank/DDBJ databases">
        <title>Culex pipiens pipiens assembly and annotation.</title>
        <authorList>
            <person name="Alout H."/>
            <person name="Durand T."/>
        </authorList>
    </citation>
    <scope>NUCLEOTIDE SEQUENCE [LARGE SCALE GENOMIC DNA]</scope>
    <source>
        <strain evidence="1">HA-2024</strain>
        <tissue evidence="1">Whole body</tissue>
    </source>
</reference>
<name>A0ABD1DYL0_CULPP</name>
<accession>A0ABD1DYL0</accession>
<keyword evidence="2" id="KW-1185">Reference proteome</keyword>
<protein>
    <submittedName>
        <fullName evidence="1">Uncharacterized protein</fullName>
    </submittedName>
</protein>
<dbReference type="EMBL" id="JBEHCU010000073">
    <property type="protein sequence ID" value="KAL1404731.1"/>
    <property type="molecule type" value="Genomic_DNA"/>
</dbReference>